<organism evidence="9 10">
    <name type="scientific">Acidaminobacter hydrogenoformans DSM 2784</name>
    <dbReference type="NCBI Taxonomy" id="1120920"/>
    <lineage>
        <taxon>Bacteria</taxon>
        <taxon>Bacillati</taxon>
        <taxon>Bacillota</taxon>
        <taxon>Clostridia</taxon>
        <taxon>Peptostreptococcales</taxon>
        <taxon>Acidaminobacteraceae</taxon>
        <taxon>Acidaminobacter</taxon>
    </lineage>
</organism>
<gene>
    <name evidence="6" type="primary">map</name>
    <name evidence="9" type="ORF">SAMN03080599_03153</name>
</gene>
<comment type="cofactor">
    <cofactor evidence="6">
        <name>Co(2+)</name>
        <dbReference type="ChEBI" id="CHEBI:48828"/>
    </cofactor>
    <cofactor evidence="6">
        <name>Zn(2+)</name>
        <dbReference type="ChEBI" id="CHEBI:29105"/>
    </cofactor>
    <cofactor evidence="6">
        <name>Mn(2+)</name>
        <dbReference type="ChEBI" id="CHEBI:29035"/>
    </cofactor>
    <cofactor evidence="6">
        <name>Fe(2+)</name>
        <dbReference type="ChEBI" id="CHEBI:29033"/>
    </cofactor>
    <text evidence="6">Binds 2 divalent metal cations per subunit. Has a high-affinity and a low affinity metal-binding site. The true nature of the physiological cofactor is under debate. The enzyme is active with cobalt, zinc, manganese or divalent iron ions. Most likely, methionine aminopeptidases function as mononuclear Fe(2+)-metalloproteases under physiological conditions, and the catalytically relevant metal-binding site has been assigned to the histidine-containing high-affinity site.</text>
</comment>
<dbReference type="GO" id="GO:0070006">
    <property type="term" value="F:metalloaminopeptidase activity"/>
    <property type="evidence" value="ECO:0007669"/>
    <property type="project" value="UniProtKB-UniRule"/>
</dbReference>
<comment type="subunit">
    <text evidence="6">Monomer.</text>
</comment>
<feature type="binding site" evidence="6">
    <location>
        <position position="105"/>
    </location>
    <ligand>
        <name>a divalent metal cation</name>
        <dbReference type="ChEBI" id="CHEBI:60240"/>
        <label>2</label>
        <note>catalytic</note>
    </ligand>
</feature>
<dbReference type="GO" id="GO:0004239">
    <property type="term" value="F:initiator methionyl aminopeptidase activity"/>
    <property type="evidence" value="ECO:0007669"/>
    <property type="project" value="UniProtKB-UniRule"/>
</dbReference>
<keyword evidence="5 6" id="KW-0378">Hydrolase</keyword>
<comment type="function">
    <text evidence="1 6">Removes the N-terminal methionine from nascent proteins. The N-terminal methionine is often cleaved when the second residue in the primary sequence is small and uncharged (Met-Ala-, Cys, Gly, Pro, Ser, Thr, or Val). Requires deformylation of the N(alpha)-formylated initiator methionine before it can be hydrolyzed.</text>
</comment>
<feature type="binding site" evidence="6">
    <location>
        <position position="105"/>
    </location>
    <ligand>
        <name>a divalent metal cation</name>
        <dbReference type="ChEBI" id="CHEBI:60240"/>
        <label>1</label>
    </ligand>
</feature>
<keyword evidence="3 6" id="KW-0645">Protease</keyword>
<dbReference type="Pfam" id="PF00557">
    <property type="entry name" value="Peptidase_M24"/>
    <property type="match status" value="1"/>
</dbReference>
<evidence type="ECO:0000256" key="5">
    <source>
        <dbReference type="ARBA" id="ARBA00022801"/>
    </source>
</evidence>
<dbReference type="GO" id="GO:0006508">
    <property type="term" value="P:proteolysis"/>
    <property type="evidence" value="ECO:0007669"/>
    <property type="project" value="UniProtKB-KW"/>
</dbReference>
<dbReference type="OrthoDB" id="9802055at2"/>
<dbReference type="PANTHER" id="PTHR43330:SF27">
    <property type="entry name" value="METHIONINE AMINOPEPTIDASE"/>
    <property type="match status" value="1"/>
</dbReference>
<sequence>MILVKSGTEIEYMRESGSIVAKVHSVMRDIIKPGITTKELDEIAERIILEHGAQPAFKGYGGFPAAICASVNEEVVHGIPGERVLREGDIISIDVGALKNGYYGDSAKTYPVGEISTKAEKLIRVTRESFYEGLKFCKVGYRLSDVSHAIQTHVEKEGFSVVRDYVGHGIGASLHEDPQIPNYGPPGKGPRLAAGMVLAIEPMINAGRYTVRVLGDNWTVVTADGSLSAHYEHTIVITEDDPLILTAEF</sequence>
<dbReference type="EC" id="3.4.11.18" evidence="6 7"/>
<dbReference type="STRING" id="1120920.SAMN03080599_03153"/>
<dbReference type="HAMAP" id="MF_01974">
    <property type="entry name" value="MetAP_1"/>
    <property type="match status" value="1"/>
</dbReference>
<dbReference type="EMBL" id="FMWL01000026">
    <property type="protein sequence ID" value="SCZ81907.1"/>
    <property type="molecule type" value="Genomic_DNA"/>
</dbReference>
<dbReference type="Proteomes" id="UP000199208">
    <property type="component" value="Unassembled WGS sequence"/>
</dbReference>
<accession>A0A1G5S6Z7</accession>
<dbReference type="PROSITE" id="PS00680">
    <property type="entry name" value="MAP_1"/>
    <property type="match status" value="1"/>
</dbReference>
<feature type="binding site" evidence="6">
    <location>
        <position position="94"/>
    </location>
    <ligand>
        <name>a divalent metal cation</name>
        <dbReference type="ChEBI" id="CHEBI:60240"/>
        <label>1</label>
    </ligand>
</feature>
<proteinExistence type="inferred from homology"/>
<name>A0A1G5S6Z7_9FIRM</name>
<reference evidence="9 10" key="1">
    <citation type="submission" date="2016-10" db="EMBL/GenBank/DDBJ databases">
        <authorList>
            <person name="de Groot N.N."/>
        </authorList>
    </citation>
    <scope>NUCLEOTIDE SEQUENCE [LARGE SCALE GENOMIC DNA]</scope>
    <source>
        <strain evidence="9 10">DSM 2784</strain>
    </source>
</reference>
<keyword evidence="10" id="KW-1185">Reference proteome</keyword>
<dbReference type="PANTHER" id="PTHR43330">
    <property type="entry name" value="METHIONINE AMINOPEPTIDASE"/>
    <property type="match status" value="1"/>
</dbReference>
<evidence type="ECO:0000256" key="7">
    <source>
        <dbReference type="RuleBase" id="RU003653"/>
    </source>
</evidence>
<comment type="similarity">
    <text evidence="6">Belongs to the peptidase M24A family. Methionine aminopeptidase type 1 subfamily.</text>
</comment>
<dbReference type="InterPro" id="IPR002467">
    <property type="entry name" value="Pept_M24A_MAP1"/>
</dbReference>
<evidence type="ECO:0000256" key="4">
    <source>
        <dbReference type="ARBA" id="ARBA00022723"/>
    </source>
</evidence>
<dbReference type="InterPro" id="IPR036005">
    <property type="entry name" value="Creatinase/aminopeptidase-like"/>
</dbReference>
<evidence type="ECO:0000256" key="2">
    <source>
        <dbReference type="ARBA" id="ARBA00022438"/>
    </source>
</evidence>
<feature type="binding site" evidence="6">
    <location>
        <position position="201"/>
    </location>
    <ligand>
        <name>a divalent metal cation</name>
        <dbReference type="ChEBI" id="CHEBI:60240"/>
        <label>2</label>
        <note>catalytic</note>
    </ligand>
</feature>
<keyword evidence="2 6" id="KW-0031">Aminopeptidase</keyword>
<dbReference type="Gene3D" id="3.90.230.10">
    <property type="entry name" value="Creatinase/methionine aminopeptidase superfamily"/>
    <property type="match status" value="1"/>
</dbReference>
<dbReference type="InterPro" id="IPR001714">
    <property type="entry name" value="Pept_M24_MAP"/>
</dbReference>
<evidence type="ECO:0000259" key="8">
    <source>
        <dbReference type="Pfam" id="PF00557"/>
    </source>
</evidence>
<dbReference type="SUPFAM" id="SSF55920">
    <property type="entry name" value="Creatinase/aminopeptidase"/>
    <property type="match status" value="1"/>
</dbReference>
<dbReference type="AlphaFoldDB" id="A0A1G5S6Z7"/>
<keyword evidence="4 6" id="KW-0479">Metal-binding</keyword>
<evidence type="ECO:0000313" key="10">
    <source>
        <dbReference type="Proteomes" id="UP000199208"/>
    </source>
</evidence>
<dbReference type="RefSeq" id="WP_092593182.1">
    <property type="nucleotide sequence ID" value="NZ_FMWL01000026.1"/>
</dbReference>
<dbReference type="GO" id="GO:0046872">
    <property type="term" value="F:metal ion binding"/>
    <property type="evidence" value="ECO:0007669"/>
    <property type="project" value="UniProtKB-UniRule"/>
</dbReference>
<feature type="binding site" evidence="6">
    <location>
        <position position="232"/>
    </location>
    <ligand>
        <name>a divalent metal cation</name>
        <dbReference type="ChEBI" id="CHEBI:60240"/>
        <label>1</label>
    </ligand>
</feature>
<dbReference type="NCBIfam" id="TIGR00500">
    <property type="entry name" value="met_pdase_I"/>
    <property type="match status" value="1"/>
</dbReference>
<protein>
    <recommendedName>
        <fullName evidence="6 7">Methionine aminopeptidase</fullName>
        <shortName evidence="6">MAP</shortName>
        <shortName evidence="6">MetAP</shortName>
        <ecNumber evidence="6 7">3.4.11.18</ecNumber>
    </recommendedName>
    <alternativeName>
        <fullName evidence="6">Peptidase M</fullName>
    </alternativeName>
</protein>
<feature type="domain" description="Peptidase M24" evidence="8">
    <location>
        <begin position="11"/>
        <end position="239"/>
    </location>
</feature>
<evidence type="ECO:0000256" key="6">
    <source>
        <dbReference type="HAMAP-Rule" id="MF_01974"/>
    </source>
</evidence>
<dbReference type="PRINTS" id="PR00599">
    <property type="entry name" value="MAPEPTIDASE"/>
</dbReference>
<feature type="binding site" evidence="6">
    <location>
        <position position="175"/>
    </location>
    <ligand>
        <name>substrate</name>
    </ligand>
</feature>
<dbReference type="GO" id="GO:0005829">
    <property type="term" value="C:cytosol"/>
    <property type="evidence" value="ECO:0007669"/>
    <property type="project" value="TreeGrafter"/>
</dbReference>
<dbReference type="CDD" id="cd01086">
    <property type="entry name" value="MetAP1"/>
    <property type="match status" value="1"/>
</dbReference>
<feature type="binding site" evidence="6">
    <location>
        <position position="232"/>
    </location>
    <ligand>
        <name>a divalent metal cation</name>
        <dbReference type="ChEBI" id="CHEBI:60240"/>
        <label>2</label>
        <note>catalytic</note>
    </ligand>
</feature>
<comment type="catalytic activity">
    <reaction evidence="6 7">
        <text>Release of N-terminal amino acids, preferentially methionine, from peptides and arylamides.</text>
        <dbReference type="EC" id="3.4.11.18"/>
    </reaction>
</comment>
<evidence type="ECO:0000256" key="3">
    <source>
        <dbReference type="ARBA" id="ARBA00022670"/>
    </source>
</evidence>
<dbReference type="InterPro" id="IPR000994">
    <property type="entry name" value="Pept_M24"/>
</dbReference>
<feature type="binding site" evidence="6">
    <location>
        <position position="168"/>
    </location>
    <ligand>
        <name>a divalent metal cation</name>
        <dbReference type="ChEBI" id="CHEBI:60240"/>
        <label>2</label>
        <note>catalytic</note>
    </ligand>
</feature>
<evidence type="ECO:0000313" key="9">
    <source>
        <dbReference type="EMBL" id="SCZ81907.1"/>
    </source>
</evidence>
<evidence type="ECO:0000256" key="1">
    <source>
        <dbReference type="ARBA" id="ARBA00002521"/>
    </source>
</evidence>
<feature type="binding site" evidence="6">
    <location>
        <position position="77"/>
    </location>
    <ligand>
        <name>substrate</name>
    </ligand>
</feature>